<dbReference type="Gene3D" id="2.70.98.30">
    <property type="entry name" value="Golgi alpha-mannosidase II, domain 4"/>
    <property type="match status" value="1"/>
</dbReference>
<dbReference type="Pfam" id="PF07748">
    <property type="entry name" value="Glyco_hydro_38C"/>
    <property type="match status" value="1"/>
</dbReference>
<proteinExistence type="inferred from homology"/>
<reference evidence="6 7" key="1">
    <citation type="submission" date="2019-07" db="EMBL/GenBank/DDBJ databases">
        <authorList>
            <person name="Kim J."/>
        </authorList>
    </citation>
    <scope>NUCLEOTIDE SEQUENCE [LARGE SCALE GENOMIC DNA]</scope>
    <source>
        <strain evidence="6 7">JC52</strain>
    </source>
</reference>
<dbReference type="InterPro" id="IPR015341">
    <property type="entry name" value="Glyco_hydro_38_cen"/>
</dbReference>
<dbReference type="Gene3D" id="2.60.40.2220">
    <property type="match status" value="1"/>
</dbReference>
<evidence type="ECO:0000256" key="1">
    <source>
        <dbReference type="ARBA" id="ARBA00009792"/>
    </source>
</evidence>
<dbReference type="Pfam" id="PF09261">
    <property type="entry name" value="Alpha-mann_mid"/>
    <property type="match status" value="1"/>
</dbReference>
<evidence type="ECO:0000256" key="2">
    <source>
        <dbReference type="ARBA" id="ARBA00022723"/>
    </source>
</evidence>
<dbReference type="InterPro" id="IPR041147">
    <property type="entry name" value="GH38_C"/>
</dbReference>
<dbReference type="InterPro" id="IPR000602">
    <property type="entry name" value="Glyco_hydro_38_N"/>
</dbReference>
<sequence length="1017" mass="115499">MKLSLVKIKQLADHLQRLSVLGSMTLSTCMAHSGDGNWQERSCPIVYGGGRTMWHFKQTVELPAAWREGLVTMRFDLDVPKDRTACEGLLFVNGRRSFGLDRNHKEYVLPEDAVRGGTLELEVEAFAGITENLYQFKAPQVCLLDPMMQELSMWLKNLAEAVECLELHDPAHYKLHDLLHDACIRLDLFAPRSDSFFSSVQSALEVIQGGLSALPRDGFAPTLIAVGHSHIDIAYLWTIADARRKSVHTFTTIMALMDQYPEFTYFQSMPQIYAYIEEDAPDLFRQIQARAQEGRWEVEGGMWVESDCNIPSGESLVRQFLHGMRYVKEKFGKSCEMLWMPDVFGYNAALPQILKQCGIRYFMTTKLSWNEVNDFPHDTFGWVGIDGSEVLAHYISAPERNLDVYTYNGFLDPKSVWQTWENYKSKAINDHLLIAFGHGDGGGGPTAEMVESGRRMAALPRLPQTKFGTALEYFRELERRVRLREDLPSWKGELYLEFHRGTYTSQAKNKRFNRQSEWLYREAELWGAVANFHDVRVLERLADGWKLILKNQFHDILPGSGIPEVFEDSDRDYEQILAIGREVLEAGLSAVASRIAADDEPGIVVFNSLPWDRGGWVEVDGRTLWVDSVPALGYRTISWKELEAWSRVPASASVGGAWSISTEKMENELIRILFAPNGQLLSVFDKQANREVLAPGEAGNVLELFEDRPIRNDAWNIDYDFPLKRREVTELVGVQVVFDNGLRGAVQFTWTWNRSTIVQKVIVHRDSKRIDFDTRVDWQERQVLLKAAFPVDVQSAYATYDIQFGNLQRSTLKNTSWDEAQFEMCAQKWVDLSEGGYGVSLLNDCKYGHDIKGHTMRITLIKSGIYPDPLADHGDHTFCYSLFPHQGSWHTAGTNREAYEVNIPLQARVMESGGSSGGRDLPKEYSYLQVEGEHVMLETVKPAEAGNGVILRFHEYGNQRGPVTVRSARPIKAVEAVNLLEEPVSPLAEADAFKMGEHSLEFRVTPYQIRTFRVVLG</sequence>
<evidence type="ECO:0000313" key="6">
    <source>
        <dbReference type="EMBL" id="TVY08164.1"/>
    </source>
</evidence>
<keyword evidence="7" id="KW-1185">Reference proteome</keyword>
<dbReference type="Proteomes" id="UP000317036">
    <property type="component" value="Unassembled WGS sequence"/>
</dbReference>
<dbReference type="AlphaFoldDB" id="A0A559K7T3"/>
<comment type="caution">
    <text evidence="6">The sequence shown here is derived from an EMBL/GenBank/DDBJ whole genome shotgun (WGS) entry which is preliminary data.</text>
</comment>
<dbReference type="InterPro" id="IPR011013">
    <property type="entry name" value="Gal_mutarotase_sf_dom"/>
</dbReference>
<protein>
    <submittedName>
        <fullName evidence="6">Alpha-mannosidase</fullName>
    </submittedName>
</protein>
<dbReference type="GO" id="GO:0009313">
    <property type="term" value="P:oligosaccharide catabolic process"/>
    <property type="evidence" value="ECO:0007669"/>
    <property type="project" value="TreeGrafter"/>
</dbReference>
<dbReference type="InterPro" id="IPR011330">
    <property type="entry name" value="Glyco_hydro/deAcase_b/a-brl"/>
</dbReference>
<keyword evidence="4" id="KW-0326">Glycosidase</keyword>
<dbReference type="GO" id="GO:0004559">
    <property type="term" value="F:alpha-mannosidase activity"/>
    <property type="evidence" value="ECO:0007669"/>
    <property type="project" value="InterPro"/>
</dbReference>
<dbReference type="PANTHER" id="PTHR46017">
    <property type="entry name" value="ALPHA-MANNOSIDASE 2C1"/>
    <property type="match status" value="1"/>
</dbReference>
<comment type="similarity">
    <text evidence="1">Belongs to the glycosyl hydrolase 38 family.</text>
</comment>
<organism evidence="6 7">
    <name type="scientific">Paenibacillus cremeus</name>
    <dbReference type="NCBI Taxonomy" id="2163881"/>
    <lineage>
        <taxon>Bacteria</taxon>
        <taxon>Bacillati</taxon>
        <taxon>Bacillota</taxon>
        <taxon>Bacilli</taxon>
        <taxon>Bacillales</taxon>
        <taxon>Paenibacillaceae</taxon>
        <taxon>Paenibacillus</taxon>
    </lineage>
</organism>
<dbReference type="RefSeq" id="WP_144850145.1">
    <property type="nucleotide sequence ID" value="NZ_VNJI01000026.1"/>
</dbReference>
<evidence type="ECO:0000259" key="5">
    <source>
        <dbReference type="SMART" id="SM00872"/>
    </source>
</evidence>
<feature type="domain" description="Glycoside hydrolase family 38 central" evidence="5">
    <location>
        <begin position="497"/>
        <end position="573"/>
    </location>
</feature>
<dbReference type="OrthoDB" id="9772207at2"/>
<name>A0A559K7T3_9BACL</name>
<keyword evidence="2" id="KW-0479">Metal-binding</keyword>
<accession>A0A559K7T3</accession>
<evidence type="ECO:0000256" key="3">
    <source>
        <dbReference type="ARBA" id="ARBA00022801"/>
    </source>
</evidence>
<dbReference type="InterPro" id="IPR037094">
    <property type="entry name" value="Glyco_hydro_38_cen_sf"/>
</dbReference>
<dbReference type="SUPFAM" id="SSF88713">
    <property type="entry name" value="Glycoside hydrolase/deacetylase"/>
    <property type="match status" value="1"/>
</dbReference>
<dbReference type="GO" id="GO:0030246">
    <property type="term" value="F:carbohydrate binding"/>
    <property type="evidence" value="ECO:0007669"/>
    <property type="project" value="InterPro"/>
</dbReference>
<dbReference type="Pfam" id="PF01074">
    <property type="entry name" value="Glyco_hydro_38N"/>
    <property type="match status" value="1"/>
</dbReference>
<dbReference type="FunFam" id="3.20.110.10:FF:000002">
    <property type="entry name" value="alpha-mannosidase 2C1 isoform X1"/>
    <property type="match status" value="1"/>
</dbReference>
<dbReference type="GO" id="GO:0006013">
    <property type="term" value="P:mannose metabolic process"/>
    <property type="evidence" value="ECO:0007669"/>
    <property type="project" value="InterPro"/>
</dbReference>
<evidence type="ECO:0000256" key="4">
    <source>
        <dbReference type="ARBA" id="ARBA00023295"/>
    </source>
</evidence>
<dbReference type="Gene3D" id="3.20.110.10">
    <property type="entry name" value="Glycoside hydrolase 38, N terminal domain"/>
    <property type="match status" value="1"/>
</dbReference>
<keyword evidence="3" id="KW-0378">Hydrolase</keyword>
<dbReference type="SMART" id="SM00872">
    <property type="entry name" value="Alpha-mann_mid"/>
    <property type="match status" value="1"/>
</dbReference>
<dbReference type="InterPro" id="IPR027291">
    <property type="entry name" value="Glyco_hydro_38_N_sf"/>
</dbReference>
<dbReference type="FunFam" id="2.70.98.30:FF:000010">
    <property type="entry name" value="Cytosolic alpha-mannosidase"/>
    <property type="match status" value="1"/>
</dbReference>
<dbReference type="SUPFAM" id="SSF74650">
    <property type="entry name" value="Galactose mutarotase-like"/>
    <property type="match status" value="1"/>
</dbReference>
<dbReference type="InterPro" id="IPR011682">
    <property type="entry name" value="Glyco_hydro_38_C"/>
</dbReference>
<dbReference type="GO" id="GO:0046872">
    <property type="term" value="F:metal ion binding"/>
    <property type="evidence" value="ECO:0007669"/>
    <property type="project" value="UniProtKB-KW"/>
</dbReference>
<dbReference type="SUPFAM" id="SSF88688">
    <property type="entry name" value="Families 57/38 glycoside transferase middle domain"/>
    <property type="match status" value="1"/>
</dbReference>
<dbReference type="InterPro" id="IPR028995">
    <property type="entry name" value="Glyco_hydro_57/38_cen_sf"/>
</dbReference>
<dbReference type="EMBL" id="VNJI01000026">
    <property type="protein sequence ID" value="TVY08164.1"/>
    <property type="molecule type" value="Genomic_DNA"/>
</dbReference>
<dbReference type="Gene3D" id="1.20.1270.50">
    <property type="entry name" value="Glycoside hydrolase family 38, central domain"/>
    <property type="match status" value="1"/>
</dbReference>
<gene>
    <name evidence="6" type="ORF">FPZ49_19870</name>
</gene>
<dbReference type="FunFam" id="1.20.1270.50:FF:000004">
    <property type="entry name" value="alpha-mannosidase 2C1 isoform X1"/>
    <property type="match status" value="1"/>
</dbReference>
<dbReference type="CDD" id="cd10789">
    <property type="entry name" value="GH38N_AMII_ER_cytosolic"/>
    <property type="match status" value="1"/>
</dbReference>
<evidence type="ECO:0000313" key="7">
    <source>
        <dbReference type="Proteomes" id="UP000317036"/>
    </source>
</evidence>
<dbReference type="PANTHER" id="PTHR46017:SF1">
    <property type="entry name" value="ALPHA-MANNOSIDASE 2C1"/>
    <property type="match status" value="1"/>
</dbReference>
<dbReference type="Pfam" id="PF17677">
    <property type="entry name" value="Glyco_hydro38C2"/>
    <property type="match status" value="1"/>
</dbReference>